<name>X0WYB9_9ZZZZ</name>
<dbReference type="PANTHER" id="PTHR43534">
    <property type="entry name" value="MIND SUPERFAMILY P-LOOP ATPASE CONTAINING AN INSERTED FERREDOXIN DOMAIN"/>
    <property type="match status" value="1"/>
</dbReference>
<feature type="non-terminal residue" evidence="4">
    <location>
        <position position="1"/>
    </location>
</feature>
<dbReference type="InterPro" id="IPR017900">
    <property type="entry name" value="4Fe4S_Fe_S_CS"/>
</dbReference>
<evidence type="ECO:0000256" key="1">
    <source>
        <dbReference type="ARBA" id="ARBA00022741"/>
    </source>
</evidence>
<evidence type="ECO:0000313" key="4">
    <source>
        <dbReference type="EMBL" id="GAG17741.1"/>
    </source>
</evidence>
<organism evidence="4">
    <name type="scientific">marine sediment metagenome</name>
    <dbReference type="NCBI Taxonomy" id="412755"/>
    <lineage>
        <taxon>unclassified sequences</taxon>
        <taxon>metagenomes</taxon>
        <taxon>ecological metagenomes</taxon>
    </lineage>
</organism>
<evidence type="ECO:0000256" key="2">
    <source>
        <dbReference type="ARBA" id="ARBA00022840"/>
    </source>
</evidence>
<accession>X0WYB9</accession>
<dbReference type="AlphaFoldDB" id="X0WYB9"/>
<keyword evidence="2" id="KW-0067">ATP-binding</keyword>
<reference evidence="4" key="1">
    <citation type="journal article" date="2014" name="Front. Microbiol.">
        <title>High frequency of phylogenetically diverse reductive dehalogenase-homologous genes in deep subseafloor sedimentary metagenomes.</title>
        <authorList>
            <person name="Kawai M."/>
            <person name="Futagami T."/>
            <person name="Toyoda A."/>
            <person name="Takaki Y."/>
            <person name="Nishi S."/>
            <person name="Hori S."/>
            <person name="Arai W."/>
            <person name="Tsubouchi T."/>
            <person name="Morono Y."/>
            <person name="Uchiyama I."/>
            <person name="Ito T."/>
            <person name="Fujiyama A."/>
            <person name="Inagaki F."/>
            <person name="Takami H."/>
        </authorList>
    </citation>
    <scope>NUCLEOTIDE SEQUENCE</scope>
    <source>
        <strain evidence="4">Expedition CK06-06</strain>
    </source>
</reference>
<dbReference type="Pfam" id="PF10609">
    <property type="entry name" value="ParA"/>
    <property type="match status" value="1"/>
</dbReference>
<dbReference type="PANTHER" id="PTHR43534:SF1">
    <property type="entry name" value="4FE-4S CLUSTER CONTAINING PARA FAMILY ATPASE PROTEIN"/>
    <property type="match status" value="1"/>
</dbReference>
<dbReference type="InterPro" id="IPR027417">
    <property type="entry name" value="P-loop_NTPase"/>
</dbReference>
<dbReference type="SUPFAM" id="SSF54862">
    <property type="entry name" value="4Fe-4S ferredoxins"/>
    <property type="match status" value="1"/>
</dbReference>
<dbReference type="EMBL" id="BARS01030085">
    <property type="protein sequence ID" value="GAG17741.1"/>
    <property type="molecule type" value="Genomic_DNA"/>
</dbReference>
<dbReference type="SUPFAM" id="SSF52540">
    <property type="entry name" value="P-loop containing nucleoside triphosphate hydrolases"/>
    <property type="match status" value="1"/>
</dbReference>
<keyword evidence="1" id="KW-0547">Nucleotide-binding</keyword>
<sequence length="204" mass="22373">PLSEDFKVDPIACEGCAVCSWNCPENAIVMKDNVAGEYFISDIPNGVMVHALLNPGEDNSGKLVSQVKKTAKEAAEKKGIENILIDGAPGIGCPVIASLSGVNLALIVTEPSRSGIHDLERVLSLCGHFKISAKVIINKYDINPRKSEEIEDYCKKTEIPILDKIPFSKEVYEAVRTGKTVIEYNPQCEASEIIQRIGKKIWKF</sequence>
<protein>
    <recommendedName>
        <fullName evidence="3">4Fe-4S ferredoxin-type domain-containing protein</fullName>
    </recommendedName>
</protein>
<comment type="caution">
    <text evidence="4">The sequence shown here is derived from an EMBL/GenBank/DDBJ whole genome shotgun (WGS) entry which is preliminary data.</text>
</comment>
<dbReference type="GO" id="GO:0005524">
    <property type="term" value="F:ATP binding"/>
    <property type="evidence" value="ECO:0007669"/>
    <property type="project" value="UniProtKB-KW"/>
</dbReference>
<dbReference type="InterPro" id="IPR017896">
    <property type="entry name" value="4Fe4S_Fe-S-bd"/>
</dbReference>
<dbReference type="Gene3D" id="3.40.50.300">
    <property type="entry name" value="P-loop containing nucleotide triphosphate hydrolases"/>
    <property type="match status" value="1"/>
</dbReference>
<dbReference type="PROSITE" id="PS51379">
    <property type="entry name" value="4FE4S_FER_2"/>
    <property type="match status" value="1"/>
</dbReference>
<gene>
    <name evidence="4" type="ORF">S01H1_46955</name>
</gene>
<feature type="domain" description="4Fe-4S ferredoxin-type" evidence="3">
    <location>
        <begin position="4"/>
        <end position="33"/>
    </location>
</feature>
<proteinExistence type="predicted"/>
<dbReference type="InterPro" id="IPR033756">
    <property type="entry name" value="YlxH/NBP35"/>
</dbReference>
<dbReference type="PROSITE" id="PS00198">
    <property type="entry name" value="4FE4S_FER_1"/>
    <property type="match status" value="1"/>
</dbReference>
<evidence type="ECO:0000259" key="3">
    <source>
        <dbReference type="PROSITE" id="PS51379"/>
    </source>
</evidence>